<protein>
    <recommendedName>
        <fullName evidence="4">Secondary thiamine-phosphate synthase enzyme</fullName>
    </recommendedName>
</protein>
<dbReference type="Pfam" id="PF01894">
    <property type="entry name" value="YjbQ"/>
    <property type="match status" value="1"/>
</dbReference>
<dbReference type="Proteomes" id="UP000591948">
    <property type="component" value="Unassembled WGS sequence"/>
</dbReference>
<dbReference type="InterPro" id="IPR001602">
    <property type="entry name" value="UPF0047_YjbQ-like"/>
</dbReference>
<dbReference type="PANTHER" id="PTHR30615">
    <property type="entry name" value="UNCHARACTERIZED PROTEIN YJBQ-RELATED"/>
    <property type="match status" value="1"/>
</dbReference>
<dbReference type="SUPFAM" id="SSF111038">
    <property type="entry name" value="YjbQ-like"/>
    <property type="match status" value="1"/>
</dbReference>
<organism evidence="2 3">
    <name type="scientific">Candidatus Hakubella thermalkaliphila</name>
    <dbReference type="NCBI Taxonomy" id="2754717"/>
    <lineage>
        <taxon>Bacteria</taxon>
        <taxon>Bacillati</taxon>
        <taxon>Actinomycetota</taxon>
        <taxon>Actinomycetota incertae sedis</taxon>
        <taxon>Candidatus Hakubellales</taxon>
        <taxon>Candidatus Hakubellaceae</taxon>
        <taxon>Candidatus Hakubella</taxon>
    </lineage>
</organism>
<dbReference type="PIRSF" id="PIRSF004681">
    <property type="entry name" value="UCP004681"/>
    <property type="match status" value="1"/>
</dbReference>
<name>A0A6V8P8D3_9ACTN</name>
<accession>A0A6V8P8D3</accession>
<reference evidence="2 3" key="1">
    <citation type="journal article" date="2020" name="Front. Microbiol.">
        <title>Single-cell genomics of novel Actinobacteria with the Wood-Ljungdahl pathway discovered in a serpentinizing system.</title>
        <authorList>
            <person name="Merino N."/>
            <person name="Kawai M."/>
            <person name="Boyd E.S."/>
            <person name="Colman D.R."/>
            <person name="McGlynn S.E."/>
            <person name="Nealson K.H."/>
            <person name="Kurokawa K."/>
            <person name="Hongoh Y."/>
        </authorList>
    </citation>
    <scope>NUCLEOTIDE SEQUENCE [LARGE SCALE GENOMIC DNA]</scope>
    <source>
        <strain evidence="2 3">S33</strain>
    </source>
</reference>
<proteinExistence type="inferred from homology"/>
<dbReference type="AlphaFoldDB" id="A0A6V8P8D3"/>
<dbReference type="InterPro" id="IPR035917">
    <property type="entry name" value="YjbQ-like_sf"/>
</dbReference>
<dbReference type="PROSITE" id="PS01314">
    <property type="entry name" value="UPF0047"/>
    <property type="match status" value="1"/>
</dbReference>
<comment type="similarity">
    <text evidence="1">Belongs to the UPF0047 family.</text>
</comment>
<feature type="non-terminal residue" evidence="2">
    <location>
        <position position="1"/>
    </location>
</feature>
<evidence type="ECO:0008006" key="4">
    <source>
        <dbReference type="Google" id="ProtNLM"/>
    </source>
</evidence>
<evidence type="ECO:0000256" key="1">
    <source>
        <dbReference type="ARBA" id="ARBA00005534"/>
    </source>
</evidence>
<dbReference type="Gene3D" id="2.60.120.460">
    <property type="entry name" value="YjbQ-like"/>
    <property type="match status" value="1"/>
</dbReference>
<keyword evidence="3" id="KW-1185">Reference proteome</keyword>
<dbReference type="PANTHER" id="PTHR30615:SF8">
    <property type="entry name" value="UPF0047 PROTEIN C4A8.02C"/>
    <property type="match status" value="1"/>
</dbReference>
<dbReference type="EMBL" id="BLRY01000484">
    <property type="protein sequence ID" value="GFP28889.1"/>
    <property type="molecule type" value="Genomic_DNA"/>
</dbReference>
<gene>
    <name evidence="2" type="ORF">HKBW3S33_02305</name>
</gene>
<evidence type="ECO:0000313" key="2">
    <source>
        <dbReference type="EMBL" id="GFP28889.1"/>
    </source>
</evidence>
<sequence length="156" mass="17423">KESPMHRGAPRRMKIGLFSREDEVSLIKEIVVRTRSRTEFVDITEEVRRAVKESGVDEGVCHLYVPHTTAAITINEGADPSVVKDIVNELNKTIPFDDNYFHREGNAAAHIKSSLIGCSSSILISDGNLVLGTWQSVYFCEFDGPRSRKVYVRVSG</sequence>
<dbReference type="NCBIfam" id="TIGR00149">
    <property type="entry name" value="TIGR00149_YjbQ"/>
    <property type="match status" value="1"/>
</dbReference>
<comment type="caution">
    <text evidence="2">The sequence shown here is derived from an EMBL/GenBank/DDBJ whole genome shotgun (WGS) entry which is preliminary data.</text>
</comment>
<evidence type="ECO:0000313" key="3">
    <source>
        <dbReference type="Proteomes" id="UP000591948"/>
    </source>
</evidence>